<evidence type="ECO:0000256" key="2">
    <source>
        <dbReference type="ARBA" id="ARBA00022884"/>
    </source>
</evidence>
<dbReference type="AlphaFoldDB" id="A0A5C8NWX1"/>
<evidence type="ECO:0000256" key="6">
    <source>
        <dbReference type="ARBA" id="ARBA00038510"/>
    </source>
</evidence>
<dbReference type="PROSITE" id="PS00654">
    <property type="entry name" value="PRD_1"/>
    <property type="match status" value="1"/>
</dbReference>
<dbReference type="PANTHER" id="PTHR30185">
    <property type="entry name" value="CRYPTIC BETA-GLUCOSIDE BGL OPERON ANTITERMINATOR"/>
    <property type="match status" value="1"/>
</dbReference>
<gene>
    <name evidence="8" type="ORF">FHP05_06605</name>
</gene>
<dbReference type="OrthoDB" id="9813552at2"/>
<reference evidence="8 9" key="1">
    <citation type="submission" date="2019-06" db="EMBL/GenBank/DDBJ databases">
        <title>Cerasibacillus sp. nov., isolated from maize field.</title>
        <authorList>
            <person name="Lin S.-Y."/>
            <person name="Tsai C.-F."/>
            <person name="Young C.-C."/>
        </authorList>
    </citation>
    <scope>NUCLEOTIDE SEQUENCE [LARGE SCALE GENOMIC DNA]</scope>
    <source>
        <strain evidence="8 9">CC-CFT480</strain>
    </source>
</reference>
<dbReference type="Gene3D" id="1.10.1790.10">
    <property type="entry name" value="PRD domain"/>
    <property type="match status" value="2"/>
</dbReference>
<keyword evidence="2" id="KW-0694">RNA-binding</keyword>
<dbReference type="InterPro" id="IPR004341">
    <property type="entry name" value="CAT_RNA-bd_dom"/>
</dbReference>
<keyword evidence="1" id="KW-0677">Repeat</keyword>
<comment type="similarity">
    <text evidence="6">Belongs to the transcriptional antiterminator BglG family.</text>
</comment>
<dbReference type="InterPro" id="IPR036634">
    <property type="entry name" value="PRD_sf"/>
</dbReference>
<keyword evidence="4" id="KW-0010">Activator</keyword>
<dbReference type="Proteomes" id="UP000321574">
    <property type="component" value="Unassembled WGS sequence"/>
</dbReference>
<evidence type="ECO:0000313" key="9">
    <source>
        <dbReference type="Proteomes" id="UP000321574"/>
    </source>
</evidence>
<organism evidence="8 9">
    <name type="scientific">Cerasibacillus terrae</name>
    <dbReference type="NCBI Taxonomy" id="2498845"/>
    <lineage>
        <taxon>Bacteria</taxon>
        <taxon>Bacillati</taxon>
        <taxon>Bacillota</taxon>
        <taxon>Bacilli</taxon>
        <taxon>Bacillales</taxon>
        <taxon>Bacillaceae</taxon>
        <taxon>Cerasibacillus</taxon>
    </lineage>
</organism>
<evidence type="ECO:0000259" key="7">
    <source>
        <dbReference type="PROSITE" id="PS51372"/>
    </source>
</evidence>
<sequence>MKINKILNNNAVMVKETDKEKIVVGSGVGFQKRKNDLINPKAIEKIFILKENEKFEQLLMRIPEVHFILSEEIISYAENQLETRLNDHIHLALTDHLSFAIERERKGIYLKNKLLPEIEVLYKEEFEIGLWAIQHIQANLGIEMSIDEAAFIALHIHTMKIRGGDLKETVKQTAVVREMVDMIEQYLEREISRSGLAYERLVTHLYYMLGRVGHHGAHALDQEMLAMIKKKYITSYSCSQQVTKKVASVFGIDFPEEELGYITLHIERLRMNLLE</sequence>
<keyword evidence="3" id="KW-0805">Transcription regulation</keyword>
<accession>A0A5C8NWX1</accession>
<keyword evidence="9" id="KW-1185">Reference proteome</keyword>
<dbReference type="EMBL" id="VDUW01000003">
    <property type="protein sequence ID" value="TXL65786.1"/>
    <property type="molecule type" value="Genomic_DNA"/>
</dbReference>
<dbReference type="Pfam" id="PF00874">
    <property type="entry name" value="PRD"/>
    <property type="match status" value="2"/>
</dbReference>
<dbReference type="SMART" id="SM01061">
    <property type="entry name" value="CAT_RBD"/>
    <property type="match status" value="1"/>
</dbReference>
<proteinExistence type="inferred from homology"/>
<dbReference type="Pfam" id="PF03123">
    <property type="entry name" value="CAT_RBD"/>
    <property type="match status" value="1"/>
</dbReference>
<dbReference type="InterPro" id="IPR001550">
    <property type="entry name" value="Transcrpt_antitermin_CS"/>
</dbReference>
<dbReference type="InterPro" id="IPR050661">
    <property type="entry name" value="BglG_antiterminators"/>
</dbReference>
<comment type="caution">
    <text evidence="8">The sequence shown here is derived from an EMBL/GenBank/DDBJ whole genome shotgun (WGS) entry which is preliminary data.</text>
</comment>
<dbReference type="Gene3D" id="2.30.24.10">
    <property type="entry name" value="CAT RNA-binding domain"/>
    <property type="match status" value="1"/>
</dbReference>
<evidence type="ECO:0000313" key="8">
    <source>
        <dbReference type="EMBL" id="TXL65786.1"/>
    </source>
</evidence>
<feature type="domain" description="PRD" evidence="7">
    <location>
        <begin position="61"/>
        <end position="166"/>
    </location>
</feature>
<evidence type="ECO:0000256" key="3">
    <source>
        <dbReference type="ARBA" id="ARBA00023015"/>
    </source>
</evidence>
<name>A0A5C8NWX1_9BACI</name>
<dbReference type="InterPro" id="IPR036650">
    <property type="entry name" value="CAT_RNA-bd_dom_sf"/>
</dbReference>
<evidence type="ECO:0000256" key="4">
    <source>
        <dbReference type="ARBA" id="ARBA00023159"/>
    </source>
</evidence>
<dbReference type="PANTHER" id="PTHR30185:SF15">
    <property type="entry name" value="CRYPTIC BETA-GLUCOSIDE BGL OPERON ANTITERMINATOR"/>
    <property type="match status" value="1"/>
</dbReference>
<protein>
    <submittedName>
        <fullName evidence="8">PRD domain-containing protein</fullName>
    </submittedName>
</protein>
<feature type="domain" description="PRD" evidence="7">
    <location>
        <begin position="167"/>
        <end position="275"/>
    </location>
</feature>
<dbReference type="PROSITE" id="PS51372">
    <property type="entry name" value="PRD_2"/>
    <property type="match status" value="2"/>
</dbReference>
<dbReference type="InterPro" id="IPR011608">
    <property type="entry name" value="PRD"/>
</dbReference>
<dbReference type="SUPFAM" id="SSF50151">
    <property type="entry name" value="SacY-like RNA-binding domain"/>
    <property type="match status" value="1"/>
</dbReference>
<dbReference type="GO" id="GO:0003723">
    <property type="term" value="F:RNA binding"/>
    <property type="evidence" value="ECO:0007669"/>
    <property type="project" value="UniProtKB-KW"/>
</dbReference>
<evidence type="ECO:0000256" key="1">
    <source>
        <dbReference type="ARBA" id="ARBA00022737"/>
    </source>
</evidence>
<dbReference type="SUPFAM" id="SSF63520">
    <property type="entry name" value="PTS-regulatory domain, PRD"/>
    <property type="match status" value="2"/>
</dbReference>
<evidence type="ECO:0000256" key="5">
    <source>
        <dbReference type="ARBA" id="ARBA00023163"/>
    </source>
</evidence>
<keyword evidence="5" id="KW-0804">Transcription</keyword>
<dbReference type="GO" id="GO:0045893">
    <property type="term" value="P:positive regulation of DNA-templated transcription"/>
    <property type="evidence" value="ECO:0007669"/>
    <property type="project" value="InterPro"/>
</dbReference>
<dbReference type="RefSeq" id="WP_147666456.1">
    <property type="nucleotide sequence ID" value="NZ_VDUW01000003.1"/>
</dbReference>